<dbReference type="Gene3D" id="3.30.450.20">
    <property type="entry name" value="PAS domain"/>
    <property type="match status" value="1"/>
</dbReference>
<dbReference type="SUPFAM" id="SSF55874">
    <property type="entry name" value="ATPase domain of HSP90 chaperone/DNA topoisomerase II/histidine kinase"/>
    <property type="match status" value="1"/>
</dbReference>
<dbReference type="GO" id="GO:0000155">
    <property type="term" value="F:phosphorelay sensor kinase activity"/>
    <property type="evidence" value="ECO:0007669"/>
    <property type="project" value="InterPro"/>
</dbReference>
<keyword evidence="5 10" id="KW-0418">Kinase</keyword>
<proteinExistence type="predicted"/>
<evidence type="ECO:0000259" key="8">
    <source>
        <dbReference type="PROSITE" id="PS50112"/>
    </source>
</evidence>
<dbReference type="PANTHER" id="PTHR43642">
    <property type="entry name" value="HYBRID SIGNAL TRANSDUCTION HISTIDINE KINASE G"/>
    <property type="match status" value="1"/>
</dbReference>
<keyword evidence="4" id="KW-0808">Transferase</keyword>
<dbReference type="InterPro" id="IPR000014">
    <property type="entry name" value="PAS"/>
</dbReference>
<dbReference type="PANTHER" id="PTHR43642:SF1">
    <property type="entry name" value="HYBRID SIGNAL TRANSDUCTION HISTIDINE KINASE G"/>
    <property type="match status" value="1"/>
</dbReference>
<evidence type="ECO:0000313" key="11">
    <source>
        <dbReference type="Proteomes" id="UP000064967"/>
    </source>
</evidence>
<dbReference type="InterPro" id="IPR003661">
    <property type="entry name" value="HisK_dim/P_dom"/>
</dbReference>
<dbReference type="SUPFAM" id="SSF55781">
    <property type="entry name" value="GAF domain-like"/>
    <property type="match status" value="1"/>
</dbReference>
<dbReference type="InterPro" id="IPR003594">
    <property type="entry name" value="HATPase_dom"/>
</dbReference>
<accession>A0A0K1PNS3</accession>
<evidence type="ECO:0000256" key="6">
    <source>
        <dbReference type="SAM" id="Coils"/>
    </source>
</evidence>
<dbReference type="PROSITE" id="PS50112">
    <property type="entry name" value="PAS"/>
    <property type="match status" value="1"/>
</dbReference>
<dbReference type="InterPro" id="IPR036097">
    <property type="entry name" value="HisK_dim/P_sf"/>
</dbReference>
<dbReference type="PRINTS" id="PR00344">
    <property type="entry name" value="BCTRLSENSOR"/>
</dbReference>
<dbReference type="SMART" id="SM00387">
    <property type="entry name" value="HATPase_c"/>
    <property type="match status" value="1"/>
</dbReference>
<feature type="domain" description="PAC" evidence="9">
    <location>
        <begin position="928"/>
        <end position="979"/>
    </location>
</feature>
<dbReference type="SMART" id="SM00065">
    <property type="entry name" value="GAF"/>
    <property type="match status" value="1"/>
</dbReference>
<evidence type="ECO:0000313" key="10">
    <source>
        <dbReference type="EMBL" id="AKU95167.1"/>
    </source>
</evidence>
<dbReference type="STRING" id="1391654.AKJ09_01831"/>
<dbReference type="InterPro" id="IPR053159">
    <property type="entry name" value="Hybrid_Histidine_Kinase"/>
</dbReference>
<dbReference type="PROSITE" id="PS50109">
    <property type="entry name" value="HIS_KIN"/>
    <property type="match status" value="1"/>
</dbReference>
<evidence type="ECO:0000256" key="3">
    <source>
        <dbReference type="ARBA" id="ARBA00022553"/>
    </source>
</evidence>
<dbReference type="Gene3D" id="1.10.287.130">
    <property type="match status" value="1"/>
</dbReference>
<dbReference type="InterPro" id="IPR004358">
    <property type="entry name" value="Sig_transdc_His_kin-like_C"/>
</dbReference>
<dbReference type="PROSITE" id="PS50113">
    <property type="entry name" value="PAC"/>
    <property type="match status" value="1"/>
</dbReference>
<dbReference type="InterPro" id="IPR005467">
    <property type="entry name" value="His_kinase_dom"/>
</dbReference>
<dbReference type="FunFam" id="3.30.565.10:FF:000006">
    <property type="entry name" value="Sensor histidine kinase WalK"/>
    <property type="match status" value="1"/>
</dbReference>
<feature type="coiled-coil region" evidence="6">
    <location>
        <begin position="1038"/>
        <end position="1103"/>
    </location>
</feature>
<evidence type="ECO:0000259" key="9">
    <source>
        <dbReference type="PROSITE" id="PS50113"/>
    </source>
</evidence>
<reference evidence="10 11" key="1">
    <citation type="submission" date="2015-08" db="EMBL/GenBank/DDBJ databases">
        <authorList>
            <person name="Babu N.S."/>
            <person name="Beckwith C.J."/>
            <person name="Beseler K.G."/>
            <person name="Brison A."/>
            <person name="Carone J.V."/>
            <person name="Caskin T.P."/>
            <person name="Diamond M."/>
            <person name="Durham M.E."/>
            <person name="Foxe J.M."/>
            <person name="Go M."/>
            <person name="Henderson B.A."/>
            <person name="Jones I.B."/>
            <person name="McGettigan J.A."/>
            <person name="Micheletti S.J."/>
            <person name="Nasrallah M.E."/>
            <person name="Ortiz D."/>
            <person name="Piller C.R."/>
            <person name="Privatt S.R."/>
            <person name="Schneider S.L."/>
            <person name="Sharp S."/>
            <person name="Smith T.C."/>
            <person name="Stanton J.D."/>
            <person name="Ullery H.E."/>
            <person name="Wilson R.J."/>
            <person name="Serrano M.G."/>
            <person name="Buck G."/>
            <person name="Lee V."/>
            <person name="Wang Y."/>
            <person name="Carvalho R."/>
            <person name="Voegtly L."/>
            <person name="Shi R."/>
            <person name="Duckworth R."/>
            <person name="Johnson A."/>
            <person name="Loviza R."/>
            <person name="Walstead R."/>
            <person name="Shah Z."/>
            <person name="Kiflezghi M."/>
            <person name="Wade K."/>
            <person name="Ball S.L."/>
            <person name="Bradley K.W."/>
            <person name="Asai D.J."/>
            <person name="Bowman C.A."/>
            <person name="Russell D.A."/>
            <person name="Pope W.H."/>
            <person name="Jacobs-Sera D."/>
            <person name="Hendrix R.W."/>
            <person name="Hatfull G.F."/>
        </authorList>
    </citation>
    <scope>NUCLEOTIDE SEQUENCE [LARGE SCALE GENOMIC DNA]</scope>
    <source>
        <strain evidence="10 11">DSM 27648</strain>
    </source>
</reference>
<dbReference type="Pfam" id="PF00512">
    <property type="entry name" value="HisKA"/>
    <property type="match status" value="1"/>
</dbReference>
<dbReference type="InterPro" id="IPR035965">
    <property type="entry name" value="PAS-like_dom_sf"/>
</dbReference>
<dbReference type="AlphaFoldDB" id="A0A0K1PNS3"/>
<organism evidence="10 11">
    <name type="scientific">Labilithrix luteola</name>
    <dbReference type="NCBI Taxonomy" id="1391654"/>
    <lineage>
        <taxon>Bacteria</taxon>
        <taxon>Pseudomonadati</taxon>
        <taxon>Myxococcota</taxon>
        <taxon>Polyangia</taxon>
        <taxon>Polyangiales</taxon>
        <taxon>Labilitrichaceae</taxon>
        <taxon>Labilithrix</taxon>
    </lineage>
</organism>
<dbReference type="PATRIC" id="fig|1391654.3.peg.1851"/>
<gene>
    <name evidence="10" type="ORF">AKJ09_01831</name>
</gene>
<dbReference type="InterPro" id="IPR029016">
    <property type="entry name" value="GAF-like_dom_sf"/>
</dbReference>
<dbReference type="NCBIfam" id="TIGR00229">
    <property type="entry name" value="sensory_box"/>
    <property type="match status" value="1"/>
</dbReference>
<dbReference type="SMART" id="SM00388">
    <property type="entry name" value="HisKA"/>
    <property type="match status" value="1"/>
</dbReference>
<keyword evidence="11" id="KW-1185">Reference proteome</keyword>
<protein>
    <recommendedName>
        <fullName evidence="2">histidine kinase</fullName>
        <ecNumber evidence="2">2.7.13.3</ecNumber>
    </recommendedName>
</protein>
<keyword evidence="6" id="KW-0175">Coiled coil</keyword>
<dbReference type="InterPro" id="IPR000700">
    <property type="entry name" value="PAS-assoc_C"/>
</dbReference>
<dbReference type="SUPFAM" id="SSF55785">
    <property type="entry name" value="PYP-like sensor domain (PAS domain)"/>
    <property type="match status" value="1"/>
</dbReference>
<dbReference type="InterPro" id="IPR036890">
    <property type="entry name" value="HATPase_C_sf"/>
</dbReference>
<feature type="domain" description="Histidine kinase" evidence="7">
    <location>
        <begin position="1004"/>
        <end position="1225"/>
    </location>
</feature>
<dbReference type="CDD" id="cd00130">
    <property type="entry name" value="PAS"/>
    <property type="match status" value="1"/>
</dbReference>
<dbReference type="Pfam" id="PF08448">
    <property type="entry name" value="PAS_4"/>
    <property type="match status" value="1"/>
</dbReference>
<dbReference type="Proteomes" id="UP000064967">
    <property type="component" value="Chromosome"/>
</dbReference>
<feature type="domain" description="PAS" evidence="8">
    <location>
        <begin position="855"/>
        <end position="899"/>
    </location>
</feature>
<dbReference type="CDD" id="cd00082">
    <property type="entry name" value="HisKA"/>
    <property type="match status" value="1"/>
</dbReference>
<dbReference type="Gene3D" id="3.30.450.40">
    <property type="match status" value="1"/>
</dbReference>
<evidence type="ECO:0000256" key="4">
    <source>
        <dbReference type="ARBA" id="ARBA00022679"/>
    </source>
</evidence>
<dbReference type="Pfam" id="PF02518">
    <property type="entry name" value="HATPase_c"/>
    <property type="match status" value="1"/>
</dbReference>
<dbReference type="EC" id="2.7.13.3" evidence="2"/>
<evidence type="ECO:0000256" key="2">
    <source>
        <dbReference type="ARBA" id="ARBA00012438"/>
    </source>
</evidence>
<dbReference type="EMBL" id="CP012333">
    <property type="protein sequence ID" value="AKU95167.1"/>
    <property type="molecule type" value="Genomic_DNA"/>
</dbReference>
<dbReference type="SUPFAM" id="SSF47384">
    <property type="entry name" value="Homodimeric domain of signal transducing histidine kinase"/>
    <property type="match status" value="1"/>
</dbReference>
<dbReference type="InterPro" id="IPR013656">
    <property type="entry name" value="PAS_4"/>
</dbReference>
<dbReference type="Pfam" id="PF01590">
    <property type="entry name" value="GAF"/>
    <property type="match status" value="1"/>
</dbReference>
<name>A0A0K1PNS3_9BACT</name>
<dbReference type="SMART" id="SM00091">
    <property type="entry name" value="PAS"/>
    <property type="match status" value="1"/>
</dbReference>
<dbReference type="InterPro" id="IPR003018">
    <property type="entry name" value="GAF"/>
</dbReference>
<evidence type="ECO:0000259" key="7">
    <source>
        <dbReference type="PROSITE" id="PS50109"/>
    </source>
</evidence>
<evidence type="ECO:0000256" key="1">
    <source>
        <dbReference type="ARBA" id="ARBA00000085"/>
    </source>
</evidence>
<dbReference type="CDD" id="cd00075">
    <property type="entry name" value="HATPase"/>
    <property type="match status" value="1"/>
</dbReference>
<evidence type="ECO:0000256" key="5">
    <source>
        <dbReference type="ARBA" id="ARBA00022777"/>
    </source>
</evidence>
<dbReference type="Gene3D" id="3.30.565.10">
    <property type="entry name" value="Histidine kinase-like ATPase, C-terminal domain"/>
    <property type="match status" value="1"/>
</dbReference>
<comment type="catalytic activity">
    <reaction evidence="1">
        <text>ATP + protein L-histidine = ADP + protein N-phospho-L-histidine.</text>
        <dbReference type="EC" id="2.7.13.3"/>
    </reaction>
</comment>
<sequence length="1229" mass="136613">MPTLMLVSGKREPEIHEALWDAVRANLIVRTEDAYQFLHDRIREAAYALVPESERPGVHLEIGRRLLAKLEPAAVEERLFEVVTHFGRGISEITSHDEKDAIARLALRAGSKAKASVAFESARTYLTHARDLLPDDAWSTRYDLAFPIHRELAECEYLVGDIAAADAVMETVLASARSPLDRVEVYQLRLQIHHMAGRNGEAIRAAYEGLRLFGLDLPEDDEAIRQKTRAKAKTVRRRLANVYVPGLANLPVITDPQRVALVGLLVDSMPASFISYQVLFPLITLEAIEACLDHGNTADSCVVYSGYAILLASLLEDIPAAYRFSELALHLDGKFEESRRTGMTLFVHGAFVNSWRRHLATSTAILERAFASALDVGDFVHAGHACSLIAWNAVESGAPLAQVIDTTSRYSAFAIQSHNDGILAMLRLVSRFAACLEGQTHGRSNFDDATFSEADYLDRFKRANNALAQGFLHVSKQIVHFLHSEFEEALEHAERAAAQLGGVMSTMLEATHYFYLGLTLTALYETASQERKRAFDGRLVKILAKLEKWAENGPENHANRYLLLSAEVARIRGDDPQAMRLYRDAIRSARDNGFIQNEAVAYELGSRFHASRGFDDFAETYFRGARARYARWGAKAKVAELDQKPIAGSAALSSPAFDAHHDHLDLLSVVKASQRISEEIRIDKLAGELLEVVLELSGAQRARLLLGRDGSRQMSVEATATMSERGIRSELVACRPADVERSVPLSVVNYVQRTKTRVIIDDASADAGRFAKDEHFTNTRARSVLALPILRQSELIGVLYLENEQLPRAFSRGQLTTLELLASQAAISLQNARLYEAVERENVERKQAEEALRVSQEQLQLIIDSAPAVIFAKDLDGRYLFINRRFEELFHVRKDFLLGMTDGDILPQNIADSNQANDRAVLESGIPTEWEEVIPQDDGLHTYISLKFPLFTARGEPYAVCGISTDITERTKAEAEREILLAQERAARLEAQKSVQIRDDFISIASHELRTPITPLKMYLQVLKRAMLGVTPESFPKAASLVKALEKTDTELKRLERLIEDLLNVTRISAGNLDLDLQEFDLSQLVRETLERHEAEARKAKCEFHAHLEPGVTGKWDRMRLDQVVSNLLTNAIKYGAGKPIEVTVEKLGDHARLSVRDHGIGIAKEAQAAIFERFGRVAPIQHYGGLGLGLYISHEFVAAHGGHISVESAPGQGSTFSVDLPLEPPAKG</sequence>
<dbReference type="KEGG" id="llu:AKJ09_01831"/>
<feature type="coiled-coil region" evidence="6">
    <location>
        <begin position="831"/>
        <end position="858"/>
    </location>
</feature>
<keyword evidence="3" id="KW-0597">Phosphoprotein</keyword>